<dbReference type="AlphaFoldDB" id="A0A0L9UZ17"/>
<feature type="region of interest" description="Disordered" evidence="1">
    <location>
        <begin position="116"/>
        <end position="144"/>
    </location>
</feature>
<dbReference type="Gramene" id="KOM48100">
    <property type="protein sequence ID" value="KOM48100"/>
    <property type="gene ID" value="LR48_Vigan07g180400"/>
</dbReference>
<gene>
    <name evidence="2" type="ORF">LR48_Vigan07g180400</name>
</gene>
<dbReference type="Proteomes" id="UP000053144">
    <property type="component" value="Chromosome 7"/>
</dbReference>
<accession>A0A0L9UZ17</accession>
<proteinExistence type="predicted"/>
<organism evidence="2 3">
    <name type="scientific">Phaseolus angularis</name>
    <name type="common">Azuki bean</name>
    <name type="synonym">Vigna angularis</name>
    <dbReference type="NCBI Taxonomy" id="3914"/>
    <lineage>
        <taxon>Eukaryota</taxon>
        <taxon>Viridiplantae</taxon>
        <taxon>Streptophyta</taxon>
        <taxon>Embryophyta</taxon>
        <taxon>Tracheophyta</taxon>
        <taxon>Spermatophyta</taxon>
        <taxon>Magnoliopsida</taxon>
        <taxon>eudicotyledons</taxon>
        <taxon>Gunneridae</taxon>
        <taxon>Pentapetalae</taxon>
        <taxon>rosids</taxon>
        <taxon>fabids</taxon>
        <taxon>Fabales</taxon>
        <taxon>Fabaceae</taxon>
        <taxon>Papilionoideae</taxon>
        <taxon>50 kb inversion clade</taxon>
        <taxon>NPAAA clade</taxon>
        <taxon>indigoferoid/millettioid clade</taxon>
        <taxon>Phaseoleae</taxon>
        <taxon>Vigna</taxon>
    </lineage>
</organism>
<evidence type="ECO:0000256" key="1">
    <source>
        <dbReference type="SAM" id="MobiDB-lite"/>
    </source>
</evidence>
<name>A0A0L9UZ17_PHAAN</name>
<evidence type="ECO:0000313" key="3">
    <source>
        <dbReference type="Proteomes" id="UP000053144"/>
    </source>
</evidence>
<sequence>MMKVTRLESAKLPYFMFISKILVHFGVDYIGESSESYSRTSMINKSSLHKMGMQHTPDGWQFKNEVAEEDQEVGQSSSIPYRARSEFERTLLREIRSLKIMCQGTRDDVTEMKEHLSFQNRNEEKENEDDSGEEGSTPVETIAM</sequence>
<reference evidence="3" key="1">
    <citation type="journal article" date="2015" name="Proc. Natl. Acad. Sci. U.S.A.">
        <title>Genome sequencing of adzuki bean (Vigna angularis) provides insight into high starch and low fat accumulation and domestication.</title>
        <authorList>
            <person name="Yang K."/>
            <person name="Tian Z."/>
            <person name="Chen C."/>
            <person name="Luo L."/>
            <person name="Zhao B."/>
            <person name="Wang Z."/>
            <person name="Yu L."/>
            <person name="Li Y."/>
            <person name="Sun Y."/>
            <person name="Li W."/>
            <person name="Chen Y."/>
            <person name="Li Y."/>
            <person name="Zhang Y."/>
            <person name="Ai D."/>
            <person name="Zhao J."/>
            <person name="Shang C."/>
            <person name="Ma Y."/>
            <person name="Wu B."/>
            <person name="Wang M."/>
            <person name="Gao L."/>
            <person name="Sun D."/>
            <person name="Zhang P."/>
            <person name="Guo F."/>
            <person name="Wang W."/>
            <person name="Li Y."/>
            <person name="Wang J."/>
            <person name="Varshney R.K."/>
            <person name="Wang J."/>
            <person name="Ling H.Q."/>
            <person name="Wan P."/>
        </authorList>
    </citation>
    <scope>NUCLEOTIDE SEQUENCE</scope>
    <source>
        <strain evidence="3">cv. Jingnong 6</strain>
    </source>
</reference>
<evidence type="ECO:0000313" key="2">
    <source>
        <dbReference type="EMBL" id="KOM48100.1"/>
    </source>
</evidence>
<dbReference type="EMBL" id="CM003377">
    <property type="protein sequence ID" value="KOM48100.1"/>
    <property type="molecule type" value="Genomic_DNA"/>
</dbReference>
<protein>
    <submittedName>
        <fullName evidence="2">Uncharacterized protein</fullName>
    </submittedName>
</protein>